<evidence type="ECO:0000313" key="2">
    <source>
        <dbReference type="Proteomes" id="UP000240912"/>
    </source>
</evidence>
<gene>
    <name evidence="1" type="ORF">C7T94_08005</name>
</gene>
<reference evidence="1 2" key="1">
    <citation type="submission" date="2018-03" db="EMBL/GenBank/DDBJ databases">
        <authorList>
            <person name="Keele B.F."/>
        </authorList>
    </citation>
    <scope>NUCLEOTIDE SEQUENCE [LARGE SCALE GENOMIC DNA]</scope>
    <source>
        <strain evidence="1 2">YL28-9</strain>
    </source>
</reference>
<dbReference type="OrthoDB" id="7942934at2"/>
<accession>A0A2T3HJI7</accession>
<dbReference type="RefSeq" id="WP_107214859.1">
    <property type="nucleotide sequence ID" value="NZ_KZ686269.1"/>
</dbReference>
<dbReference type="AlphaFoldDB" id="A0A2T3HJI7"/>
<dbReference type="Proteomes" id="UP000240912">
    <property type="component" value="Unassembled WGS sequence"/>
</dbReference>
<organism evidence="1 2">
    <name type="scientific">Pedobacter yulinensis</name>
    <dbReference type="NCBI Taxonomy" id="2126353"/>
    <lineage>
        <taxon>Bacteria</taxon>
        <taxon>Pseudomonadati</taxon>
        <taxon>Bacteroidota</taxon>
        <taxon>Sphingobacteriia</taxon>
        <taxon>Sphingobacteriales</taxon>
        <taxon>Sphingobacteriaceae</taxon>
        <taxon>Pedobacter</taxon>
    </lineage>
</organism>
<sequence>MKDKRTLASQLARRLDLPDPATLVAAGGSALNTLLLAVFRKRLEKLSASELLRLYRSNRHVQPAATPVLRLREQECAALRHCETAGFDLVELSPAAQLGSCSVLGTVNQDKILSALRNCEVMADATNALALYDAARTQQNDAHTRNYASVSRLLRTPPDLVPGHSPHFSVACLVSAAKDPGNFVFETDAVIRHVRAIRIILTAVFGFTRFRCGIIPLQGEMGHQIAGVCLRALSRDLPDVPAELREPDLQQQYYRHIRFKADVWAGGCWKEVADGGLVDWAAKLLGNSKQRMFTSGLGLEYLYHLGSHG</sequence>
<proteinExistence type="predicted"/>
<evidence type="ECO:0000313" key="1">
    <source>
        <dbReference type="EMBL" id="PST82600.1"/>
    </source>
</evidence>
<protein>
    <submittedName>
        <fullName evidence="1">Uncharacterized protein</fullName>
    </submittedName>
</protein>
<keyword evidence="2" id="KW-1185">Reference proteome</keyword>
<comment type="caution">
    <text evidence="1">The sequence shown here is derived from an EMBL/GenBank/DDBJ whole genome shotgun (WGS) entry which is preliminary data.</text>
</comment>
<dbReference type="EMBL" id="PYLS01000005">
    <property type="protein sequence ID" value="PST82600.1"/>
    <property type="molecule type" value="Genomic_DNA"/>
</dbReference>
<name>A0A2T3HJI7_9SPHI</name>